<name>A0A4R2MS44_RUBGE</name>
<dbReference type="Pfam" id="PF16036">
    <property type="entry name" value="Chalcone_3"/>
    <property type="match status" value="1"/>
</dbReference>
<keyword evidence="3" id="KW-0413">Isomerase</keyword>
<dbReference type="GO" id="GO:0016872">
    <property type="term" value="F:intramolecular lyase activity"/>
    <property type="evidence" value="ECO:0007669"/>
    <property type="project" value="InterPro"/>
</dbReference>
<feature type="signal peptide" evidence="1">
    <location>
        <begin position="1"/>
        <end position="29"/>
    </location>
</feature>
<feature type="chain" id="PRO_5020751035" evidence="1">
    <location>
        <begin position="30"/>
        <end position="202"/>
    </location>
</feature>
<evidence type="ECO:0000313" key="3">
    <source>
        <dbReference type="EMBL" id="TCP02243.1"/>
    </source>
</evidence>
<dbReference type="EMBL" id="SLXD01000007">
    <property type="protein sequence ID" value="TCP02243.1"/>
    <property type="molecule type" value="Genomic_DNA"/>
</dbReference>
<dbReference type="AlphaFoldDB" id="A0A4R2MS44"/>
<dbReference type="InterPro" id="IPR016087">
    <property type="entry name" value="Chalcone_isomerase"/>
</dbReference>
<dbReference type="SUPFAM" id="SSF54626">
    <property type="entry name" value="Chalcone isomerase"/>
    <property type="match status" value="1"/>
</dbReference>
<feature type="domain" description="Chalcone isomerase" evidence="2">
    <location>
        <begin position="31"/>
        <end position="198"/>
    </location>
</feature>
<comment type="caution">
    <text evidence="3">The sequence shown here is derived from an EMBL/GenBank/DDBJ whole genome shotgun (WGS) entry which is preliminary data.</text>
</comment>
<dbReference type="Gene3D" id="3.50.70.10">
    <property type="match status" value="1"/>
</dbReference>
<reference evidence="3 4" key="1">
    <citation type="submission" date="2019-03" db="EMBL/GenBank/DDBJ databases">
        <title>Genomic Encyclopedia of Type Strains, Phase IV (KMG-IV): sequencing the most valuable type-strain genomes for metagenomic binning, comparative biology and taxonomic classification.</title>
        <authorList>
            <person name="Goeker M."/>
        </authorList>
    </citation>
    <scope>NUCLEOTIDE SEQUENCE [LARGE SCALE GENOMIC DNA]</scope>
    <source>
        <strain evidence="3 4">DSM 1709</strain>
    </source>
</reference>
<evidence type="ECO:0000256" key="1">
    <source>
        <dbReference type="SAM" id="SignalP"/>
    </source>
</evidence>
<gene>
    <name evidence="3" type="ORF">EV684_107249</name>
</gene>
<organism evidence="3 4">
    <name type="scientific">Rubrivivax gelatinosus</name>
    <name type="common">Rhodocyclus gelatinosus</name>
    <name type="synonym">Rhodopseudomonas gelatinosa</name>
    <dbReference type="NCBI Taxonomy" id="28068"/>
    <lineage>
        <taxon>Bacteria</taxon>
        <taxon>Pseudomonadati</taxon>
        <taxon>Pseudomonadota</taxon>
        <taxon>Betaproteobacteria</taxon>
        <taxon>Burkholderiales</taxon>
        <taxon>Sphaerotilaceae</taxon>
        <taxon>Rubrivivax</taxon>
    </lineage>
</organism>
<proteinExistence type="predicted"/>
<evidence type="ECO:0000259" key="2">
    <source>
        <dbReference type="Pfam" id="PF16036"/>
    </source>
</evidence>
<protein>
    <submittedName>
        <fullName evidence="3">Chalcone isomerase-like protein</fullName>
    </submittedName>
</protein>
<sequence>MILETTMNPRRRLLLAAAGSLLIVRPAAAQMTIAGQTFPATMRVGGADLLLNGVGTRSVAWIDGYAAALYLSRRASTVPQVLATPGAKRIQLRMLQTAPAKEFVKAIDKGFRRNTPQAEQPALAQRQAAFDAQVMAAGQVKKGDVVNLDYLPGRGLVFSMNGKPGGADLPGEDLYAAVLRIFLGVRPVDERLKAGLLGQPPR</sequence>
<keyword evidence="1" id="KW-0732">Signal</keyword>
<evidence type="ECO:0000313" key="4">
    <source>
        <dbReference type="Proteomes" id="UP000295106"/>
    </source>
</evidence>
<dbReference type="InterPro" id="IPR016088">
    <property type="entry name" value="Chalcone_isomerase_3-sand"/>
</dbReference>
<dbReference type="Proteomes" id="UP000295106">
    <property type="component" value="Unassembled WGS sequence"/>
</dbReference>
<dbReference type="InterPro" id="IPR036298">
    <property type="entry name" value="Chalcone_isomerase_sf"/>
</dbReference>
<accession>A0A4R2MS44</accession>